<dbReference type="Pfam" id="PF13391">
    <property type="entry name" value="HNH_2"/>
    <property type="match status" value="1"/>
</dbReference>
<dbReference type="EMBL" id="JAPCID010000003">
    <property type="protein sequence ID" value="MDA0136342.1"/>
    <property type="molecule type" value="Genomic_DNA"/>
</dbReference>
<evidence type="ECO:0000259" key="1">
    <source>
        <dbReference type="Pfam" id="PF13391"/>
    </source>
</evidence>
<feature type="domain" description="HNH nuclease" evidence="1">
    <location>
        <begin position="205"/>
        <end position="254"/>
    </location>
</feature>
<protein>
    <submittedName>
        <fullName evidence="2">HNH endonuclease</fullName>
    </submittedName>
</protein>
<gene>
    <name evidence="2" type="ORF">OJ962_02455</name>
</gene>
<dbReference type="GO" id="GO:0004519">
    <property type="term" value="F:endonuclease activity"/>
    <property type="evidence" value="ECO:0007669"/>
    <property type="project" value="UniProtKB-KW"/>
</dbReference>
<reference evidence="2" key="1">
    <citation type="submission" date="2022-10" db="EMBL/GenBank/DDBJ databases">
        <title>The WGS of Solirubrobacter sp. CPCC 204708.</title>
        <authorList>
            <person name="Jiang Z."/>
        </authorList>
    </citation>
    <scope>NUCLEOTIDE SEQUENCE</scope>
    <source>
        <strain evidence="2">CPCC 204708</strain>
    </source>
</reference>
<keyword evidence="2" id="KW-0540">Nuclease</keyword>
<comment type="caution">
    <text evidence="2">The sequence shown here is derived from an EMBL/GenBank/DDBJ whole genome shotgun (WGS) entry which is preliminary data.</text>
</comment>
<sequence>MVGDPLDVELRRFALDHVLELSRRYDGLVHVDVLREGFPTPIGRLSYGSFYAGIHRPKEFAGRAALSLTTTPPTDEDAPYDDGYDEETQTFTYHYRRPKSDTERARIAAARDNGAMRAAFEIAVPLIYFNGIVPSQYTPIAPIYLTHDDPIKERVEFQVAWPTAEIKPDFDFDEPARRYATRQAHYRLHQQRFRENVLRAYSRQCAVCRLREVPLLQAAHIIGDTESRGTATVANGIALCAIHHLAYDRNLLGIAPDGVVHIATRLLHEIDGPMLKVGLQGFHGSPIQIPRRPRDRPDPELLEIRFGRFRDAA</sequence>
<evidence type="ECO:0000313" key="2">
    <source>
        <dbReference type="EMBL" id="MDA0136342.1"/>
    </source>
</evidence>
<name>A0ABT4RCU7_9ACTN</name>
<evidence type="ECO:0000313" key="3">
    <source>
        <dbReference type="Proteomes" id="UP001147700"/>
    </source>
</evidence>
<dbReference type="Proteomes" id="UP001147700">
    <property type="component" value="Unassembled WGS sequence"/>
</dbReference>
<keyword evidence="2" id="KW-0378">Hydrolase</keyword>
<keyword evidence="3" id="KW-1185">Reference proteome</keyword>
<accession>A0ABT4RCU7</accession>
<keyword evidence="2" id="KW-0255">Endonuclease</keyword>
<dbReference type="InterPro" id="IPR003615">
    <property type="entry name" value="HNH_nuc"/>
</dbReference>
<proteinExistence type="predicted"/>
<organism evidence="2 3">
    <name type="scientific">Solirubrobacter deserti</name>
    <dbReference type="NCBI Taxonomy" id="2282478"/>
    <lineage>
        <taxon>Bacteria</taxon>
        <taxon>Bacillati</taxon>
        <taxon>Actinomycetota</taxon>
        <taxon>Thermoleophilia</taxon>
        <taxon>Solirubrobacterales</taxon>
        <taxon>Solirubrobacteraceae</taxon>
        <taxon>Solirubrobacter</taxon>
    </lineage>
</organism>